<evidence type="ECO:0008006" key="3">
    <source>
        <dbReference type="Google" id="ProtNLM"/>
    </source>
</evidence>
<dbReference type="PANTHER" id="PTHR37954">
    <property type="entry name" value="BLL4979 PROTEIN"/>
    <property type="match status" value="1"/>
</dbReference>
<dbReference type="AlphaFoldDB" id="A0A1F7RYW1"/>
<organism evidence="1 2">
    <name type="scientific">Candidatus Schekmanbacteria bacterium RBG_16_38_11</name>
    <dbReference type="NCBI Taxonomy" id="1817880"/>
    <lineage>
        <taxon>Bacteria</taxon>
        <taxon>Candidatus Schekmaniibacteriota</taxon>
    </lineage>
</organism>
<reference evidence="1 2" key="1">
    <citation type="journal article" date="2016" name="Nat. Commun.">
        <title>Thousands of microbial genomes shed light on interconnected biogeochemical processes in an aquifer system.</title>
        <authorList>
            <person name="Anantharaman K."/>
            <person name="Brown C.T."/>
            <person name="Hug L.A."/>
            <person name="Sharon I."/>
            <person name="Castelle C.J."/>
            <person name="Probst A.J."/>
            <person name="Thomas B.C."/>
            <person name="Singh A."/>
            <person name="Wilkins M.J."/>
            <person name="Karaoz U."/>
            <person name="Brodie E.L."/>
            <person name="Williams K.H."/>
            <person name="Hubbard S.S."/>
            <person name="Banfield J.F."/>
        </authorList>
    </citation>
    <scope>NUCLEOTIDE SEQUENCE [LARGE SCALE GENOMIC DNA]</scope>
</reference>
<evidence type="ECO:0000313" key="1">
    <source>
        <dbReference type="EMBL" id="OGL46651.1"/>
    </source>
</evidence>
<protein>
    <recommendedName>
        <fullName evidence="3">DUF169 domain-containing protein</fullName>
    </recommendedName>
</protein>
<name>A0A1F7RYW1_9BACT</name>
<dbReference type="Pfam" id="PF02596">
    <property type="entry name" value="DUF169"/>
    <property type="match status" value="1"/>
</dbReference>
<comment type="caution">
    <text evidence="1">The sequence shown here is derived from an EMBL/GenBank/DDBJ whole genome shotgun (WGS) entry which is preliminary data.</text>
</comment>
<dbReference type="Proteomes" id="UP000178435">
    <property type="component" value="Unassembled WGS sequence"/>
</dbReference>
<dbReference type="InterPro" id="IPR003748">
    <property type="entry name" value="DUF169"/>
</dbReference>
<sequence>MDDLEKLNDELEFYIRPQPFPLGIKMLKKGDSLPEKTKVPSKDFDLRIAVCQGISISRRYGWTISMGREDINCPLTKVAFGFEKKGELYSSGKACCGMYTETEEAGARTEAMVPKFNYKEYESILVFPLARGKDIPDLVLIYGNSAQVMRLLTGALYKSGGYLSSNFSGRIDCADIIIQTMKSKKCQVILPCYGDRIFAQTEDYEMAFTIPYEKVQEVLEGLAGTQKGGIRYPIPSFLRYEGHFPEKYRVIEDDWEKD</sequence>
<evidence type="ECO:0000313" key="2">
    <source>
        <dbReference type="Proteomes" id="UP000178435"/>
    </source>
</evidence>
<gene>
    <name evidence="1" type="ORF">A2149_05720</name>
</gene>
<proteinExistence type="predicted"/>
<accession>A0A1F7RYW1</accession>
<dbReference type="PANTHER" id="PTHR37954:SF3">
    <property type="entry name" value="DUF169 DOMAIN-CONTAINING PROTEIN"/>
    <property type="match status" value="1"/>
</dbReference>
<dbReference type="EMBL" id="MGDF01000040">
    <property type="protein sequence ID" value="OGL46651.1"/>
    <property type="molecule type" value="Genomic_DNA"/>
</dbReference>